<dbReference type="Proteomes" id="UP000002630">
    <property type="component" value="Linkage Group LG10"/>
</dbReference>
<feature type="binding site" evidence="7">
    <location>
        <position position="47"/>
    </location>
    <ligand>
        <name>glyoxylate</name>
        <dbReference type="ChEBI" id="CHEBI:36655"/>
    </ligand>
</feature>
<dbReference type="InterPro" id="IPR037396">
    <property type="entry name" value="FMN_HAD"/>
</dbReference>
<evidence type="ECO:0000256" key="4">
    <source>
        <dbReference type="ARBA" id="ARBA00023002"/>
    </source>
</evidence>
<dbReference type="PROSITE" id="PS00557">
    <property type="entry name" value="FMN_HYDROXY_ACID_DH_1"/>
    <property type="match status" value="1"/>
</dbReference>
<feature type="binding site" evidence="7">
    <location>
        <position position="129"/>
    </location>
    <ligand>
        <name>FMN</name>
        <dbReference type="ChEBI" id="CHEBI:58210"/>
    </ligand>
</feature>
<evidence type="ECO:0000256" key="3">
    <source>
        <dbReference type="ARBA" id="ARBA00022643"/>
    </source>
</evidence>
<feature type="binding site" evidence="7">
    <location>
        <position position="284"/>
    </location>
    <ligand>
        <name>glyoxylate</name>
        <dbReference type="ChEBI" id="CHEBI:36655"/>
    </ligand>
</feature>
<dbReference type="InterPro" id="IPR000262">
    <property type="entry name" value="FMN-dep_DH"/>
</dbReference>
<gene>
    <name evidence="10" type="primary">GOX</name>
    <name evidence="10" type="ORF">Esi_0012_0104</name>
</gene>
<dbReference type="Pfam" id="PF01070">
    <property type="entry name" value="FMN_dh"/>
    <property type="match status" value="1"/>
</dbReference>
<evidence type="ECO:0000256" key="6">
    <source>
        <dbReference type="PIRSR" id="PIRSR000138-1"/>
    </source>
</evidence>
<evidence type="ECO:0000256" key="8">
    <source>
        <dbReference type="SAM" id="MobiDB-lite"/>
    </source>
</evidence>
<accession>D8LDI6</accession>
<evidence type="ECO:0000313" key="10">
    <source>
        <dbReference type="EMBL" id="CBN74053.1"/>
    </source>
</evidence>
<keyword evidence="11" id="KW-1185">Reference proteome</keyword>
<dbReference type="GO" id="GO:0010181">
    <property type="term" value="F:FMN binding"/>
    <property type="evidence" value="ECO:0007669"/>
    <property type="project" value="InterPro"/>
</dbReference>
<organism evidence="10 11">
    <name type="scientific">Ectocarpus siliculosus</name>
    <name type="common">Brown alga</name>
    <name type="synonym">Conferva siliculosa</name>
    <dbReference type="NCBI Taxonomy" id="2880"/>
    <lineage>
        <taxon>Eukaryota</taxon>
        <taxon>Sar</taxon>
        <taxon>Stramenopiles</taxon>
        <taxon>Ochrophyta</taxon>
        <taxon>PX clade</taxon>
        <taxon>Phaeophyceae</taxon>
        <taxon>Ectocarpales</taxon>
        <taxon>Ectocarpaceae</taxon>
        <taxon>Ectocarpus</taxon>
    </lineage>
</organism>
<dbReference type="PANTHER" id="PTHR10578">
    <property type="entry name" value="S -2-HYDROXY-ACID OXIDASE-RELATED"/>
    <property type="match status" value="1"/>
</dbReference>
<dbReference type="InParanoid" id="D8LDI6"/>
<evidence type="ECO:0000313" key="11">
    <source>
        <dbReference type="Proteomes" id="UP000002630"/>
    </source>
</evidence>
<dbReference type="CDD" id="cd02809">
    <property type="entry name" value="alpha_hydroxyacid_oxid_FMN"/>
    <property type="match status" value="1"/>
</dbReference>
<evidence type="ECO:0000256" key="7">
    <source>
        <dbReference type="PIRSR" id="PIRSR000138-2"/>
    </source>
</evidence>
<keyword evidence="4 10" id="KW-0560">Oxidoreductase</keyword>
<feature type="binding site" evidence="7">
    <location>
        <begin position="338"/>
        <end position="339"/>
    </location>
    <ligand>
        <name>FMN</name>
        <dbReference type="ChEBI" id="CHEBI:58210"/>
    </ligand>
</feature>
<dbReference type="EC" id="1.1.3.15" evidence="10"/>
<keyword evidence="3 7" id="KW-0288">FMN</keyword>
<feature type="active site" description="Proton acceptor" evidence="6">
    <location>
        <position position="284"/>
    </location>
</feature>
<feature type="region of interest" description="Disordered" evidence="8">
    <location>
        <begin position="1"/>
        <end position="24"/>
    </location>
</feature>
<feature type="binding site" evidence="7">
    <location>
        <begin position="100"/>
        <end position="102"/>
    </location>
    <ligand>
        <name>FMN</name>
        <dbReference type="ChEBI" id="CHEBI:58210"/>
    </ligand>
</feature>
<keyword evidence="2 7" id="KW-0285">Flavoprotein</keyword>
<evidence type="ECO:0000259" key="9">
    <source>
        <dbReference type="PROSITE" id="PS51349"/>
    </source>
</evidence>
<feature type="binding site" evidence="7">
    <location>
        <position position="260"/>
    </location>
    <ligand>
        <name>glyoxylate</name>
        <dbReference type="ChEBI" id="CHEBI:36655"/>
    </ligand>
</feature>
<protein>
    <submittedName>
        <fullName evidence="10">Glycolate Oxidase</fullName>
        <ecNumber evidence="10">1.1.3.15</ecNumber>
    </submittedName>
</protein>
<feature type="binding site" evidence="7">
    <location>
        <position position="287"/>
    </location>
    <ligand>
        <name>glyoxylate</name>
        <dbReference type="ChEBI" id="CHEBI:36655"/>
    </ligand>
</feature>
<dbReference type="GO" id="GO:0003973">
    <property type="term" value="F:(S)-2-hydroxy-acid oxidase activity"/>
    <property type="evidence" value="ECO:0007669"/>
    <property type="project" value="UniProtKB-EC"/>
</dbReference>
<dbReference type="SUPFAM" id="SSF51395">
    <property type="entry name" value="FMN-linked oxidoreductases"/>
    <property type="match status" value="1"/>
</dbReference>
<feature type="domain" description="FMN hydroxy acid dehydrogenase" evidence="9">
    <location>
        <begin position="21"/>
        <end position="389"/>
    </location>
</feature>
<feature type="binding site" evidence="7">
    <location>
        <position position="154"/>
    </location>
    <ligand>
        <name>glyoxylate</name>
        <dbReference type="ChEBI" id="CHEBI:36655"/>
    </ligand>
</feature>
<dbReference type="FunFam" id="3.20.20.70:FF:000056">
    <property type="entry name" value="hydroxyacid oxidase 2"/>
    <property type="match status" value="1"/>
</dbReference>
<feature type="binding site" evidence="7">
    <location>
        <position position="152"/>
    </location>
    <ligand>
        <name>FMN</name>
        <dbReference type="ChEBI" id="CHEBI:58210"/>
    </ligand>
</feature>
<dbReference type="InterPro" id="IPR008259">
    <property type="entry name" value="FMN_hydac_DH_AS"/>
</dbReference>
<comment type="cofactor">
    <cofactor evidence="1">
        <name>FMN</name>
        <dbReference type="ChEBI" id="CHEBI:58210"/>
    </cofactor>
</comment>
<feature type="binding site" evidence="7">
    <location>
        <position position="282"/>
    </location>
    <ligand>
        <name>FMN</name>
        <dbReference type="ChEBI" id="CHEBI:58210"/>
    </ligand>
</feature>
<reference evidence="10 11" key="1">
    <citation type="journal article" date="2010" name="Nature">
        <title>The Ectocarpus genome and the independent evolution of multicellularity in brown algae.</title>
        <authorList>
            <person name="Cock J.M."/>
            <person name="Sterck L."/>
            <person name="Rouze P."/>
            <person name="Scornet D."/>
            <person name="Allen A.E."/>
            <person name="Amoutzias G."/>
            <person name="Anthouard V."/>
            <person name="Artiguenave F."/>
            <person name="Aury J.M."/>
            <person name="Badger J.H."/>
            <person name="Beszteri B."/>
            <person name="Billiau K."/>
            <person name="Bonnet E."/>
            <person name="Bothwell J.H."/>
            <person name="Bowler C."/>
            <person name="Boyen C."/>
            <person name="Brownlee C."/>
            <person name="Carrano C.J."/>
            <person name="Charrier B."/>
            <person name="Cho G.Y."/>
            <person name="Coelho S.M."/>
            <person name="Collen J."/>
            <person name="Corre E."/>
            <person name="Da Silva C."/>
            <person name="Delage L."/>
            <person name="Delaroque N."/>
            <person name="Dittami S.M."/>
            <person name="Doulbeau S."/>
            <person name="Elias M."/>
            <person name="Farnham G."/>
            <person name="Gachon C.M."/>
            <person name="Gschloessl B."/>
            <person name="Heesch S."/>
            <person name="Jabbari K."/>
            <person name="Jubin C."/>
            <person name="Kawai H."/>
            <person name="Kimura K."/>
            <person name="Kloareg B."/>
            <person name="Kupper F.C."/>
            <person name="Lang D."/>
            <person name="Le Bail A."/>
            <person name="Leblanc C."/>
            <person name="Lerouge P."/>
            <person name="Lohr M."/>
            <person name="Lopez P.J."/>
            <person name="Martens C."/>
            <person name="Maumus F."/>
            <person name="Michel G."/>
            <person name="Miranda-Saavedra D."/>
            <person name="Morales J."/>
            <person name="Moreau H."/>
            <person name="Motomura T."/>
            <person name="Nagasato C."/>
            <person name="Napoli C.A."/>
            <person name="Nelson D.R."/>
            <person name="Nyvall-Collen P."/>
            <person name="Peters A.F."/>
            <person name="Pommier C."/>
            <person name="Potin P."/>
            <person name="Poulain J."/>
            <person name="Quesneville H."/>
            <person name="Read B."/>
            <person name="Rensing S.A."/>
            <person name="Ritter A."/>
            <person name="Rousvoal S."/>
            <person name="Samanta M."/>
            <person name="Samson G."/>
            <person name="Schroeder D.C."/>
            <person name="Segurens B."/>
            <person name="Strittmatter M."/>
            <person name="Tonon T."/>
            <person name="Tregear J.W."/>
            <person name="Valentin K."/>
            <person name="von Dassow P."/>
            <person name="Yamagishi T."/>
            <person name="Van de Peer Y."/>
            <person name="Wincker P."/>
        </authorList>
    </citation>
    <scope>NUCLEOTIDE SEQUENCE [LARGE SCALE GENOMIC DNA]</scope>
    <source>
        <strain evidence="11">Ec32 / CCAP1310/4</strain>
    </source>
</reference>
<dbReference type="EMBL" id="FN649735">
    <property type="protein sequence ID" value="CBN74053.1"/>
    <property type="molecule type" value="Genomic_DNA"/>
</dbReference>
<feature type="binding site" evidence="7">
    <location>
        <position position="180"/>
    </location>
    <ligand>
        <name>FMN</name>
        <dbReference type="ChEBI" id="CHEBI:58210"/>
    </ligand>
</feature>
<comment type="similarity">
    <text evidence="5">Belongs to the FMN-dependent alpha-hydroxy acid dehydrogenase family.</text>
</comment>
<feature type="binding site" evidence="7">
    <location>
        <position position="189"/>
    </location>
    <ligand>
        <name>glyoxylate</name>
        <dbReference type="ChEBI" id="CHEBI:36655"/>
    </ligand>
</feature>
<evidence type="ECO:0000256" key="2">
    <source>
        <dbReference type="ARBA" id="ARBA00022630"/>
    </source>
</evidence>
<dbReference type="GO" id="GO:0005737">
    <property type="term" value="C:cytoplasm"/>
    <property type="evidence" value="ECO:0007669"/>
    <property type="project" value="UniProtKB-ARBA"/>
</dbReference>
<sequence>MNDPMTAPVGPAQDTSKAPEAAGWEPVNVREFERHAQLMLSKNAFDYYASGANDMVTLRENRAAFNRLRLRPRILRDVSMVDTSTSVLGQKISSPICIAPTAMQRMAHDSGECATAGAAAKAGALMTLSSWSTTSLEDVAKAGGPGGARWFQLYVYKDRKITEQLVKRALAAGYTALAVTVDTPVLGRREADMRNRFKLPEHLTMGNFVSAGGAHASGTKDGGNDSGLAAYVASLIDRTLDWNDIKWLRTICGSMKIVVKGVMTAEDAAESVRQGVDGIWVSNHGARQLDTTPATIEVLPEVVAAVSGRCEIYLDGGICRGTDVFKALALGAKAVFIGRPVLWGLAHSGEEGVSKVLKLLHDELVMALQLTGCTRVSSASRSMVTHQTSYYSKL</sequence>
<dbReference type="AlphaFoldDB" id="D8LDI6"/>
<dbReference type="EMBL" id="FN647877">
    <property type="protein sequence ID" value="CBN74053.1"/>
    <property type="molecule type" value="Genomic_DNA"/>
</dbReference>
<dbReference type="PROSITE" id="PS51349">
    <property type="entry name" value="FMN_HYDROXY_ACID_DH_2"/>
    <property type="match status" value="1"/>
</dbReference>
<dbReference type="PANTHER" id="PTHR10578:SF107">
    <property type="entry name" value="2-HYDROXYACID OXIDASE 1"/>
    <property type="match status" value="1"/>
</dbReference>
<evidence type="ECO:0000256" key="1">
    <source>
        <dbReference type="ARBA" id="ARBA00001917"/>
    </source>
</evidence>
<dbReference type="OMA" id="RIWFRPK"/>
<dbReference type="PIRSF" id="PIRSF000138">
    <property type="entry name" value="Al-hdrx_acd_dh"/>
    <property type="match status" value="1"/>
</dbReference>
<evidence type="ECO:0000256" key="5">
    <source>
        <dbReference type="ARBA" id="ARBA00024042"/>
    </source>
</evidence>
<dbReference type="OrthoDB" id="25826at2759"/>
<dbReference type="InterPro" id="IPR013785">
    <property type="entry name" value="Aldolase_TIM"/>
</dbReference>
<proteinExistence type="inferred from homology"/>
<dbReference type="Gene3D" id="3.20.20.70">
    <property type="entry name" value="Aldolase class I"/>
    <property type="match status" value="1"/>
</dbReference>
<dbReference type="STRING" id="2880.D8LDI6"/>
<dbReference type="InterPro" id="IPR012133">
    <property type="entry name" value="Alpha-hydoxy_acid_DH_FMN"/>
</dbReference>
<name>D8LDI6_ECTSI</name>